<dbReference type="GO" id="GO:0042026">
    <property type="term" value="P:protein refolding"/>
    <property type="evidence" value="ECO:0007669"/>
    <property type="project" value="TreeGrafter"/>
</dbReference>
<dbReference type="SUPFAM" id="SSF46565">
    <property type="entry name" value="Chaperone J-domain"/>
    <property type="match status" value="1"/>
</dbReference>
<evidence type="ECO:0000313" key="11">
    <source>
        <dbReference type="Proteomes" id="UP000029725"/>
    </source>
</evidence>
<dbReference type="InterPro" id="IPR002939">
    <property type="entry name" value="DnaJ_C"/>
</dbReference>
<dbReference type="PROSITE" id="PS50076">
    <property type="entry name" value="DNAJ_2"/>
    <property type="match status" value="1"/>
</dbReference>
<dbReference type="GO" id="GO:0031072">
    <property type="term" value="F:heat shock protein binding"/>
    <property type="evidence" value="ECO:0007669"/>
    <property type="project" value="InterPro"/>
</dbReference>
<gene>
    <name evidence="10" type="ORF">DI09_80p90</name>
    <name evidence="9" type="ORF">DI09_82p100</name>
</gene>
<dbReference type="InterPro" id="IPR001623">
    <property type="entry name" value="DnaJ_domain"/>
</dbReference>
<dbReference type="Pfam" id="PF01556">
    <property type="entry name" value="DnaJ_C"/>
    <property type="match status" value="1"/>
</dbReference>
<reference evidence="10 11" key="1">
    <citation type="submission" date="2014-04" db="EMBL/GenBank/DDBJ databases">
        <title>A new species of microsporidia sheds light on the evolution of extreme parasitism.</title>
        <authorList>
            <person name="Haag K.L."/>
            <person name="James T.Y."/>
            <person name="Larsson R."/>
            <person name="Schaer T.M."/>
            <person name="Refardt D."/>
            <person name="Pombert J.-F."/>
            <person name="Ebert D."/>
        </authorList>
    </citation>
    <scope>NUCLEOTIDE SEQUENCE [LARGE SCALE GENOMIC DNA]</scope>
    <source>
        <strain evidence="10 11">UGP3</strain>
        <tissue evidence="10">Spores</tissue>
    </source>
</reference>
<dbReference type="GO" id="GO:0008270">
    <property type="term" value="F:zinc ion binding"/>
    <property type="evidence" value="ECO:0007669"/>
    <property type="project" value="UniProtKB-KW"/>
</dbReference>
<evidence type="ECO:0000259" key="7">
    <source>
        <dbReference type="PROSITE" id="PS50076"/>
    </source>
</evidence>
<dbReference type="AlphaFoldDB" id="A0A098VML7"/>
<accession>A0A098VML7</accession>
<dbReference type="Pfam" id="PF00684">
    <property type="entry name" value="DnaJ_CXXCXGXG"/>
    <property type="match status" value="1"/>
</dbReference>
<dbReference type="GeneID" id="25260918"/>
<keyword evidence="11" id="KW-1185">Reference proteome</keyword>
<feature type="domain" description="J" evidence="7">
    <location>
        <begin position="17"/>
        <end position="81"/>
    </location>
</feature>
<keyword evidence="2" id="KW-0677">Repeat</keyword>
<dbReference type="PRINTS" id="PR00625">
    <property type="entry name" value="JDOMAIN"/>
</dbReference>
<dbReference type="HOGENOM" id="CLU_017633_0_7_1"/>
<dbReference type="VEuPathDB" id="MicrosporidiaDB:DI09_80p90"/>
<dbReference type="CDD" id="cd06257">
    <property type="entry name" value="DnaJ"/>
    <property type="match status" value="1"/>
</dbReference>
<dbReference type="SMART" id="SM00271">
    <property type="entry name" value="DnaJ"/>
    <property type="match status" value="1"/>
</dbReference>
<evidence type="ECO:0000256" key="5">
    <source>
        <dbReference type="ARBA" id="ARBA00023186"/>
    </source>
</evidence>
<dbReference type="FunFam" id="2.10.230.10:FF:000002">
    <property type="entry name" value="Molecular chaperone DnaJ"/>
    <property type="match status" value="1"/>
</dbReference>
<dbReference type="GO" id="GO:0051082">
    <property type="term" value="F:unfolded protein binding"/>
    <property type="evidence" value="ECO:0007669"/>
    <property type="project" value="InterPro"/>
</dbReference>
<sequence>MLRHRSCNFYSSAKKKDPYDVLGIPKSASAAAIKKAYLGLVKQFHPDTNKDPAAKEKFVEVQTAYDILSDDQKRASFDANGYQENEDSQHPDPADIFKSFFGAGRSSRPGSGSAFDPFADLFGTHAFRGTSRGGKRISEDIQMRITLTFLEAALGCVKPITLSRWEQCGTCSGSGITPGTTMATCKGCGGRGAKVFSRGGMVIEVPCDTCDGTGSHNPNPCKKCSGDGIHRSASPTPIEVRIPAGVDSSTQLVMEGMGNSMGTGSRAGNLLLQFKVGLGRHNGLCI</sequence>
<dbReference type="InterPro" id="IPR018253">
    <property type="entry name" value="DnaJ_domain_CS"/>
</dbReference>
<dbReference type="Pfam" id="PF00226">
    <property type="entry name" value="DnaJ"/>
    <property type="match status" value="1"/>
</dbReference>
<protein>
    <submittedName>
        <fullName evidence="10">Uncharacterized protein</fullName>
    </submittedName>
</protein>
<comment type="caution">
    <text evidence="10">The sequence shown here is derived from an EMBL/GenBank/DDBJ whole genome shotgun (WGS) entry which is preliminary data.</text>
</comment>
<evidence type="ECO:0000256" key="6">
    <source>
        <dbReference type="PROSITE-ProRule" id="PRU00546"/>
    </source>
</evidence>
<dbReference type="GeneID" id="25260907"/>
<feature type="domain" description="CR-type" evidence="8">
    <location>
        <begin position="155"/>
        <end position="233"/>
    </location>
</feature>
<dbReference type="VEuPathDB" id="MicrosporidiaDB:DI09_82p100"/>
<name>A0A098VML7_9MICR</name>
<dbReference type="PROSITE" id="PS51188">
    <property type="entry name" value="ZF_CR"/>
    <property type="match status" value="1"/>
</dbReference>
<dbReference type="SUPFAM" id="SSF49493">
    <property type="entry name" value="HSP40/DnaJ peptide-binding domain"/>
    <property type="match status" value="1"/>
</dbReference>
<evidence type="ECO:0000256" key="3">
    <source>
        <dbReference type="ARBA" id="ARBA00022771"/>
    </source>
</evidence>
<keyword evidence="4 6" id="KW-0862">Zinc</keyword>
<dbReference type="InterPro" id="IPR008971">
    <property type="entry name" value="HSP40/DnaJ_pept-bd"/>
</dbReference>
<dbReference type="InterPro" id="IPR001305">
    <property type="entry name" value="HSP_DnaJ_Cys-rich_dom"/>
</dbReference>
<dbReference type="RefSeq" id="XP_013236657.1">
    <property type="nucleotide sequence ID" value="XM_013381203.1"/>
</dbReference>
<dbReference type="InterPro" id="IPR036869">
    <property type="entry name" value="J_dom_sf"/>
</dbReference>
<dbReference type="PANTHER" id="PTHR43096:SF52">
    <property type="entry name" value="DNAJ HOMOLOG 1, MITOCHONDRIAL-RELATED"/>
    <property type="match status" value="1"/>
</dbReference>
<dbReference type="Gene3D" id="1.10.287.110">
    <property type="entry name" value="DnaJ domain"/>
    <property type="match status" value="1"/>
</dbReference>
<dbReference type="PROSITE" id="PS00636">
    <property type="entry name" value="DNAJ_1"/>
    <property type="match status" value="1"/>
</dbReference>
<proteinExistence type="predicted"/>
<dbReference type="Gene3D" id="2.10.230.10">
    <property type="entry name" value="Heat shock protein DnaJ, cysteine-rich domain"/>
    <property type="match status" value="1"/>
</dbReference>
<dbReference type="EMBL" id="JMKJ01000591">
    <property type="protein sequence ID" value="KGG50215.1"/>
    <property type="molecule type" value="Genomic_DNA"/>
</dbReference>
<dbReference type="InterPro" id="IPR036410">
    <property type="entry name" value="HSP_DnaJ_Cys-rich_dom_sf"/>
</dbReference>
<evidence type="ECO:0000313" key="9">
    <source>
        <dbReference type="EMBL" id="KGG50191.1"/>
    </source>
</evidence>
<evidence type="ECO:0000256" key="2">
    <source>
        <dbReference type="ARBA" id="ARBA00022737"/>
    </source>
</evidence>
<dbReference type="RefSeq" id="XP_013236618.1">
    <property type="nucleotide sequence ID" value="XM_013381164.1"/>
</dbReference>
<dbReference type="Proteomes" id="UP000029725">
    <property type="component" value="Unassembled WGS sequence"/>
</dbReference>
<keyword evidence="3 6" id="KW-0863">Zinc-finger</keyword>
<organism evidence="10 11">
    <name type="scientific">Mitosporidium daphniae</name>
    <dbReference type="NCBI Taxonomy" id="1485682"/>
    <lineage>
        <taxon>Eukaryota</taxon>
        <taxon>Fungi</taxon>
        <taxon>Fungi incertae sedis</taxon>
        <taxon>Microsporidia</taxon>
        <taxon>Mitosporidium</taxon>
    </lineage>
</organism>
<dbReference type="SUPFAM" id="SSF57938">
    <property type="entry name" value="DnaJ/Hsp40 cysteine-rich domain"/>
    <property type="match status" value="1"/>
</dbReference>
<evidence type="ECO:0000256" key="1">
    <source>
        <dbReference type="ARBA" id="ARBA00022723"/>
    </source>
</evidence>
<evidence type="ECO:0000313" key="10">
    <source>
        <dbReference type="EMBL" id="KGG50215.1"/>
    </source>
</evidence>
<dbReference type="EMBL" id="JMKJ01000593">
    <property type="protein sequence ID" value="KGG50191.1"/>
    <property type="molecule type" value="Genomic_DNA"/>
</dbReference>
<dbReference type="PANTHER" id="PTHR43096">
    <property type="entry name" value="DNAJ HOMOLOG 1, MITOCHONDRIAL-RELATED"/>
    <property type="match status" value="1"/>
</dbReference>
<feature type="zinc finger region" description="CR-type" evidence="6">
    <location>
        <begin position="155"/>
        <end position="233"/>
    </location>
</feature>
<evidence type="ECO:0000259" key="8">
    <source>
        <dbReference type="PROSITE" id="PS51188"/>
    </source>
</evidence>
<evidence type="ECO:0000256" key="4">
    <source>
        <dbReference type="ARBA" id="ARBA00022833"/>
    </source>
</evidence>
<dbReference type="Gene3D" id="2.60.260.20">
    <property type="entry name" value="Urease metallochaperone UreE, N-terminal domain"/>
    <property type="match status" value="1"/>
</dbReference>
<dbReference type="OrthoDB" id="550424at2759"/>
<dbReference type="CDD" id="cd10719">
    <property type="entry name" value="DnaJ_zf"/>
    <property type="match status" value="1"/>
</dbReference>
<keyword evidence="1 6" id="KW-0479">Metal-binding</keyword>
<dbReference type="GO" id="GO:0005737">
    <property type="term" value="C:cytoplasm"/>
    <property type="evidence" value="ECO:0007669"/>
    <property type="project" value="TreeGrafter"/>
</dbReference>
<keyword evidence="5" id="KW-0143">Chaperone</keyword>